<proteinExistence type="predicted"/>
<dbReference type="Proteomes" id="UP001152562">
    <property type="component" value="Unassembled WGS sequence"/>
</dbReference>
<dbReference type="Pfam" id="PF23055">
    <property type="entry name" value="DUF7041"/>
    <property type="match status" value="1"/>
</dbReference>
<comment type="caution">
    <text evidence="3">The sequence shown here is derived from an EMBL/GenBank/DDBJ whole genome shotgun (WGS) entry which is preliminary data.</text>
</comment>
<name>A0A9P0X2K2_PIEBR</name>
<evidence type="ECO:0000313" key="4">
    <source>
        <dbReference type="Proteomes" id="UP001152562"/>
    </source>
</evidence>
<feature type="domain" description="DUF7041" evidence="2">
    <location>
        <begin position="21"/>
        <end position="103"/>
    </location>
</feature>
<organism evidence="3 4">
    <name type="scientific">Pieris brassicae</name>
    <name type="common">White butterfly</name>
    <name type="synonym">Large white butterfly</name>
    <dbReference type="NCBI Taxonomy" id="7116"/>
    <lineage>
        <taxon>Eukaryota</taxon>
        <taxon>Metazoa</taxon>
        <taxon>Ecdysozoa</taxon>
        <taxon>Arthropoda</taxon>
        <taxon>Hexapoda</taxon>
        <taxon>Insecta</taxon>
        <taxon>Pterygota</taxon>
        <taxon>Neoptera</taxon>
        <taxon>Endopterygota</taxon>
        <taxon>Lepidoptera</taxon>
        <taxon>Glossata</taxon>
        <taxon>Ditrysia</taxon>
        <taxon>Papilionoidea</taxon>
        <taxon>Pieridae</taxon>
        <taxon>Pierinae</taxon>
        <taxon>Pieris</taxon>
    </lineage>
</organism>
<dbReference type="PANTHER" id="PTHR33327:SF3">
    <property type="entry name" value="RNA-DIRECTED DNA POLYMERASE"/>
    <property type="match status" value="1"/>
</dbReference>
<evidence type="ECO:0000259" key="2">
    <source>
        <dbReference type="Pfam" id="PF23055"/>
    </source>
</evidence>
<accession>A0A9P0X2K2</accession>
<evidence type="ECO:0000256" key="1">
    <source>
        <dbReference type="SAM" id="MobiDB-lite"/>
    </source>
</evidence>
<dbReference type="PANTHER" id="PTHR33327">
    <property type="entry name" value="ENDONUCLEASE"/>
    <property type="match status" value="1"/>
</dbReference>
<reference evidence="3" key="1">
    <citation type="submission" date="2022-05" db="EMBL/GenBank/DDBJ databases">
        <authorList>
            <person name="Okamura Y."/>
        </authorList>
    </citation>
    <scope>NUCLEOTIDE SEQUENCE</scope>
</reference>
<dbReference type="InterPro" id="IPR055469">
    <property type="entry name" value="DUF7041"/>
</dbReference>
<keyword evidence="4" id="KW-1185">Reference proteome</keyword>
<evidence type="ECO:0000313" key="3">
    <source>
        <dbReference type="EMBL" id="CAH3973723.1"/>
    </source>
</evidence>
<feature type="compositionally biased region" description="Basic and acidic residues" evidence="1">
    <location>
        <begin position="213"/>
        <end position="224"/>
    </location>
</feature>
<feature type="region of interest" description="Disordered" evidence="1">
    <location>
        <begin position="213"/>
        <end position="242"/>
    </location>
</feature>
<sequence length="277" mass="31123">MAQETTETSPLTETFRVGVRIPPFYPEMPGLWFSQMEAQFTLANIRTDETKFFYVVGNLDAQYAAEVEDVISYPPPADKYDKLKAELIKRLSASREKKVKQLLIHEELGDRKPSQFYRHLLNLAGPGVPEEFLRTIWTSRLPSSTQAIIASQSKTDLTELAELADRIHDVVGTQVGSTAAVTYTAAAPGTSGGAASTEIAALTRQLEKLADKVDRMSRLRERSRSRTRHGRRSSSTRSSSAHRRYPQCWYHQNFGERAKRCVKPCDYPQAGNARGNQ</sequence>
<gene>
    <name evidence="3" type="ORF">PIBRA_LOCUS1790</name>
</gene>
<feature type="compositionally biased region" description="Basic residues" evidence="1">
    <location>
        <begin position="225"/>
        <end position="242"/>
    </location>
</feature>
<dbReference type="AlphaFoldDB" id="A0A9P0X2K2"/>
<protein>
    <recommendedName>
        <fullName evidence="2">DUF7041 domain-containing protein</fullName>
    </recommendedName>
</protein>
<dbReference type="EMBL" id="CALOZG010000002">
    <property type="protein sequence ID" value="CAH3973723.1"/>
    <property type="molecule type" value="Genomic_DNA"/>
</dbReference>